<evidence type="ECO:0008006" key="3">
    <source>
        <dbReference type="Google" id="ProtNLM"/>
    </source>
</evidence>
<dbReference type="EMBL" id="JADBGQ010000006">
    <property type="protein sequence ID" value="KAG5393680.1"/>
    <property type="molecule type" value="Genomic_DNA"/>
</dbReference>
<dbReference type="Proteomes" id="UP000823674">
    <property type="component" value="Chromosome A06"/>
</dbReference>
<sequence length="245" mass="28139">MKLIYHGLNHIHFFILHNQVPSWKKLSFAISFLRGEARAWWKVEEEARWSSKPNYQWEETEFNFGLGESNLQYPPQEVPLSMTVKGVPDQSSTSFEVEYALVDQGESVKTLTCETFIRHLLYCQFNFVEYLRAVRGLQQVVFEPVGISCVFERNNNISGLKTDSFKLILGGSFTLEDQNGRKNLLEGKETRCSDKRGDTVGNMFLSSSISDQNMMRRAKHDLLVVKENPKLENEYGGINALVQLT</sequence>
<keyword evidence="2" id="KW-1185">Reference proteome</keyword>
<name>A0ABQ7M5W7_BRACM</name>
<reference evidence="1 2" key="1">
    <citation type="submission" date="2021-03" db="EMBL/GenBank/DDBJ databases">
        <authorList>
            <person name="King G.J."/>
            <person name="Bancroft I."/>
            <person name="Baten A."/>
            <person name="Bloomfield J."/>
            <person name="Borpatragohain P."/>
            <person name="He Z."/>
            <person name="Irish N."/>
            <person name="Irwin J."/>
            <person name="Liu K."/>
            <person name="Mauleon R.P."/>
            <person name="Moore J."/>
            <person name="Morris R."/>
            <person name="Ostergaard L."/>
            <person name="Wang B."/>
            <person name="Wells R."/>
        </authorList>
    </citation>
    <scope>NUCLEOTIDE SEQUENCE [LARGE SCALE GENOMIC DNA]</scope>
    <source>
        <strain evidence="1">R-o-18</strain>
        <tissue evidence="1">Leaf</tissue>
    </source>
</reference>
<proteinExistence type="predicted"/>
<organism evidence="1 2">
    <name type="scientific">Brassica rapa subsp. trilocularis</name>
    <dbReference type="NCBI Taxonomy" id="1813537"/>
    <lineage>
        <taxon>Eukaryota</taxon>
        <taxon>Viridiplantae</taxon>
        <taxon>Streptophyta</taxon>
        <taxon>Embryophyta</taxon>
        <taxon>Tracheophyta</taxon>
        <taxon>Spermatophyta</taxon>
        <taxon>Magnoliopsida</taxon>
        <taxon>eudicotyledons</taxon>
        <taxon>Gunneridae</taxon>
        <taxon>Pentapetalae</taxon>
        <taxon>rosids</taxon>
        <taxon>malvids</taxon>
        <taxon>Brassicales</taxon>
        <taxon>Brassicaceae</taxon>
        <taxon>Brassiceae</taxon>
        <taxon>Brassica</taxon>
    </lineage>
</organism>
<gene>
    <name evidence="1" type="primary">A06g506510.1_BraROA</name>
    <name evidence="1" type="ORF">IGI04_023643</name>
</gene>
<comment type="caution">
    <text evidence="1">The sequence shown here is derived from an EMBL/GenBank/DDBJ whole genome shotgun (WGS) entry which is preliminary data.</text>
</comment>
<accession>A0ABQ7M5W7</accession>
<evidence type="ECO:0000313" key="1">
    <source>
        <dbReference type="EMBL" id="KAG5393680.1"/>
    </source>
</evidence>
<evidence type="ECO:0000313" key="2">
    <source>
        <dbReference type="Proteomes" id="UP000823674"/>
    </source>
</evidence>
<protein>
    <recommendedName>
        <fullName evidence="3">Retrotransposon gag domain-containing protein</fullName>
    </recommendedName>
</protein>